<evidence type="ECO:0000259" key="8">
    <source>
        <dbReference type="Pfam" id="PF25967"/>
    </source>
</evidence>
<feature type="chain" id="PRO_5019748679" evidence="4">
    <location>
        <begin position="27"/>
        <end position="415"/>
    </location>
</feature>
<protein>
    <submittedName>
        <fullName evidence="9">MexX family efflux pump subunit</fullName>
    </submittedName>
</protein>
<dbReference type="PANTHER" id="PTHR30158">
    <property type="entry name" value="ACRA/E-RELATED COMPONENT OF DRUG EFFLUX TRANSPORTER"/>
    <property type="match status" value="1"/>
</dbReference>
<proteinExistence type="inferred from homology"/>
<dbReference type="InterPro" id="IPR058625">
    <property type="entry name" value="MdtA-like_BSH"/>
</dbReference>
<evidence type="ECO:0000256" key="3">
    <source>
        <dbReference type="SAM" id="MobiDB-lite"/>
    </source>
</evidence>
<gene>
    <name evidence="9" type="primary">acrA</name>
    <name evidence="9" type="ORF">AQPW35_51800</name>
</gene>
<feature type="domain" description="Multidrug resistance protein MdtA-like C-terminal permuted SH3" evidence="8">
    <location>
        <begin position="302"/>
        <end position="363"/>
    </location>
</feature>
<dbReference type="InterPro" id="IPR058627">
    <property type="entry name" value="MdtA-like_C"/>
</dbReference>
<evidence type="ECO:0000259" key="7">
    <source>
        <dbReference type="Pfam" id="PF25944"/>
    </source>
</evidence>
<feature type="compositionally biased region" description="Low complexity" evidence="3">
    <location>
        <begin position="397"/>
        <end position="415"/>
    </location>
</feature>
<evidence type="ECO:0000259" key="6">
    <source>
        <dbReference type="Pfam" id="PF25917"/>
    </source>
</evidence>
<sequence length="415" mass="42579">MHTFAGLPLSPRAAAALLLVAGLLTACQDKPAAPAARAAPEVGVVTVTAQDAPLQLELPGRLSASQRAEIRPQVGGLVQRRLFTEGGRVTAGQPLYQLDAASFEAERARSAAALQKTEAQQAAARVKAARDAELLKVDAISRQAADDSSAALRSAEADVTVAKAALDAAMVQLKRARIEAPISGRIEVSTVTPGALVTANQVQALTTIQQLDPMHVDIVQSSAELLSLRRQLNGQTTSRQVQLVLEDGSVHPQPATLQFSGVTVDPGTGSVTLRAVVPNPQGTLLPGMVVQARLFAGVDREVLLVPQQGVSRTATGDATALVVGEGNKVERRRLTLSRAVGNQWLVTSGLKAGDRLIVEGLQRARVDQVVMPVVAGSKPAVKSGGKPAAGAAGGPGASAASSATKGSSAAATAAR</sequence>
<dbReference type="Pfam" id="PF25967">
    <property type="entry name" value="RND-MFP_C"/>
    <property type="match status" value="1"/>
</dbReference>
<dbReference type="Proteomes" id="UP000301751">
    <property type="component" value="Unassembled WGS sequence"/>
</dbReference>
<comment type="caution">
    <text evidence="9">The sequence shown here is derived from an EMBL/GenBank/DDBJ whole genome shotgun (WGS) entry which is preliminary data.</text>
</comment>
<dbReference type="Gene3D" id="2.40.30.170">
    <property type="match status" value="1"/>
</dbReference>
<keyword evidence="4" id="KW-0732">Signal</keyword>
<dbReference type="Gene3D" id="1.10.287.470">
    <property type="entry name" value="Helix hairpin bin"/>
    <property type="match status" value="1"/>
</dbReference>
<evidence type="ECO:0000313" key="10">
    <source>
        <dbReference type="Proteomes" id="UP000301751"/>
    </source>
</evidence>
<keyword evidence="10" id="KW-1185">Reference proteome</keyword>
<comment type="subcellular location">
    <subcellularLocation>
        <location evidence="1">Cell envelope</location>
    </subcellularLocation>
</comment>
<dbReference type="EMBL" id="BJCL01000025">
    <property type="protein sequence ID" value="GCL66099.1"/>
    <property type="molecule type" value="Genomic_DNA"/>
</dbReference>
<dbReference type="Gene3D" id="2.40.50.100">
    <property type="match status" value="1"/>
</dbReference>
<accession>A0A480AWK1</accession>
<feature type="domain" description="Multidrug resistance protein MdtA-like beta-barrel" evidence="7">
    <location>
        <begin position="213"/>
        <end position="295"/>
    </location>
</feature>
<dbReference type="Gene3D" id="2.40.420.20">
    <property type="match status" value="1"/>
</dbReference>
<comment type="similarity">
    <text evidence="2">Belongs to the membrane fusion protein (MFP) (TC 8.A.1) family.</text>
</comment>
<organism evidence="9 10">
    <name type="scientific">Pseudaquabacterium pictum</name>
    <dbReference type="NCBI Taxonomy" id="2315236"/>
    <lineage>
        <taxon>Bacteria</taxon>
        <taxon>Pseudomonadati</taxon>
        <taxon>Pseudomonadota</taxon>
        <taxon>Betaproteobacteria</taxon>
        <taxon>Burkholderiales</taxon>
        <taxon>Sphaerotilaceae</taxon>
        <taxon>Pseudaquabacterium</taxon>
    </lineage>
</organism>
<evidence type="ECO:0000256" key="2">
    <source>
        <dbReference type="ARBA" id="ARBA00009477"/>
    </source>
</evidence>
<dbReference type="InterPro" id="IPR058626">
    <property type="entry name" value="MdtA-like_b-barrel"/>
</dbReference>
<dbReference type="FunFam" id="2.40.420.20:FF:000001">
    <property type="entry name" value="Efflux RND transporter periplasmic adaptor subunit"/>
    <property type="match status" value="1"/>
</dbReference>
<dbReference type="InterPro" id="IPR006143">
    <property type="entry name" value="RND_pump_MFP"/>
</dbReference>
<name>A0A480AWK1_9BURK</name>
<dbReference type="NCBIfam" id="TIGR01730">
    <property type="entry name" value="RND_mfp"/>
    <property type="match status" value="1"/>
</dbReference>
<dbReference type="Pfam" id="PF25876">
    <property type="entry name" value="HH_MFP_RND"/>
    <property type="match status" value="1"/>
</dbReference>
<dbReference type="Pfam" id="PF25944">
    <property type="entry name" value="Beta-barrel_RND"/>
    <property type="match status" value="1"/>
</dbReference>
<dbReference type="GO" id="GO:0046677">
    <property type="term" value="P:response to antibiotic"/>
    <property type="evidence" value="ECO:0007669"/>
    <property type="project" value="TreeGrafter"/>
</dbReference>
<evidence type="ECO:0000256" key="4">
    <source>
        <dbReference type="SAM" id="SignalP"/>
    </source>
</evidence>
<evidence type="ECO:0000313" key="9">
    <source>
        <dbReference type="EMBL" id="GCL66099.1"/>
    </source>
</evidence>
<dbReference type="PANTHER" id="PTHR30158:SF3">
    <property type="entry name" value="MULTIDRUG EFFLUX PUMP SUBUNIT ACRA-RELATED"/>
    <property type="match status" value="1"/>
</dbReference>
<reference evidence="10" key="1">
    <citation type="submission" date="2019-03" db="EMBL/GenBank/DDBJ databases">
        <title>Aquabacterium pictum sp.nov., the first bacteriochlorophyll a-containing freshwater bacterium in the genus Aquabacterium of the class Betaproteobacteria.</title>
        <authorList>
            <person name="Hirose S."/>
            <person name="Tank M."/>
            <person name="Hara E."/>
            <person name="Tamaki H."/>
            <person name="Takaichi S."/>
            <person name="Haruta S."/>
            <person name="Hanada S."/>
        </authorList>
    </citation>
    <scope>NUCLEOTIDE SEQUENCE [LARGE SCALE GENOMIC DNA]</scope>
    <source>
        <strain evidence="10">W35</strain>
    </source>
</reference>
<feature type="region of interest" description="Disordered" evidence="3">
    <location>
        <begin position="378"/>
        <end position="415"/>
    </location>
</feature>
<dbReference type="AlphaFoldDB" id="A0A480AWK1"/>
<dbReference type="Pfam" id="PF25917">
    <property type="entry name" value="BSH_RND"/>
    <property type="match status" value="1"/>
</dbReference>
<evidence type="ECO:0000259" key="5">
    <source>
        <dbReference type="Pfam" id="PF25876"/>
    </source>
</evidence>
<dbReference type="GO" id="GO:0022857">
    <property type="term" value="F:transmembrane transporter activity"/>
    <property type="evidence" value="ECO:0007669"/>
    <property type="project" value="InterPro"/>
</dbReference>
<feature type="domain" description="Multidrug resistance protein MdtA-like alpha-helical hairpin" evidence="5">
    <location>
        <begin position="110"/>
        <end position="174"/>
    </location>
</feature>
<feature type="signal peptide" evidence="4">
    <location>
        <begin position="1"/>
        <end position="26"/>
    </location>
</feature>
<dbReference type="InterPro" id="IPR058624">
    <property type="entry name" value="MdtA-like_HH"/>
</dbReference>
<dbReference type="SUPFAM" id="SSF111369">
    <property type="entry name" value="HlyD-like secretion proteins"/>
    <property type="match status" value="1"/>
</dbReference>
<feature type="domain" description="Multidrug resistance protein MdtA-like barrel-sandwich hybrid" evidence="6">
    <location>
        <begin position="67"/>
        <end position="209"/>
    </location>
</feature>
<evidence type="ECO:0000256" key="1">
    <source>
        <dbReference type="ARBA" id="ARBA00004196"/>
    </source>
</evidence>
<dbReference type="GO" id="GO:0005886">
    <property type="term" value="C:plasma membrane"/>
    <property type="evidence" value="ECO:0007669"/>
    <property type="project" value="UniProtKB-SubCell"/>
</dbReference>